<dbReference type="Proteomes" id="UP000037035">
    <property type="component" value="Unassembled WGS sequence"/>
</dbReference>
<proteinExistence type="inferred from homology"/>
<dbReference type="InterPro" id="IPR016641">
    <property type="entry name" value="EGD2/NACA0like"/>
</dbReference>
<dbReference type="VEuPathDB" id="FungiDB:VP01_1372g3"/>
<feature type="compositionally biased region" description="Acidic residues" evidence="5">
    <location>
        <begin position="156"/>
        <end position="168"/>
    </location>
</feature>
<reference evidence="7 8" key="1">
    <citation type="submission" date="2015-08" db="EMBL/GenBank/DDBJ databases">
        <title>Next Generation Sequencing and Analysis of the Genome of Puccinia sorghi L Schw, the Causal Agent of Maize Common Rust.</title>
        <authorList>
            <person name="Rochi L."/>
            <person name="Burguener G."/>
            <person name="Darino M."/>
            <person name="Turjanski A."/>
            <person name="Kreff E."/>
            <person name="Dieguez M.J."/>
            <person name="Sacco F."/>
        </authorList>
    </citation>
    <scope>NUCLEOTIDE SEQUENCE [LARGE SCALE GENOMIC DNA]</scope>
    <source>
        <strain evidence="7 8">RO10H11247</strain>
    </source>
</reference>
<feature type="region of interest" description="Disordered" evidence="5">
    <location>
        <begin position="110"/>
        <end position="172"/>
    </location>
</feature>
<feature type="domain" description="NAC-A/B" evidence="6">
    <location>
        <begin position="42"/>
        <end position="108"/>
    </location>
</feature>
<evidence type="ECO:0000313" key="8">
    <source>
        <dbReference type="Proteomes" id="UP000037035"/>
    </source>
</evidence>
<dbReference type="EMBL" id="LAVV01004143">
    <property type="protein sequence ID" value="KNZ61666.1"/>
    <property type="molecule type" value="Genomic_DNA"/>
</dbReference>
<dbReference type="PANTHER" id="PTHR21713">
    <property type="entry name" value="NASCENT POLYPEPTIDE ASSOCIATED COMPLEX ALPHA SUBUNIT-RELATED"/>
    <property type="match status" value="1"/>
</dbReference>
<evidence type="ECO:0000256" key="2">
    <source>
        <dbReference type="ARBA" id="ARBA00009882"/>
    </source>
</evidence>
<comment type="similarity">
    <text evidence="2">Belongs to the NAC-alpha family.</text>
</comment>
<keyword evidence="8" id="KW-1185">Reference proteome</keyword>
<evidence type="ECO:0000256" key="3">
    <source>
        <dbReference type="ARBA" id="ARBA00014437"/>
    </source>
</evidence>
<protein>
    <recommendedName>
        <fullName evidence="3">Nascent polypeptide-associated complex subunit alpha</fullName>
    </recommendedName>
    <alternativeName>
        <fullName evidence="4">Alpha-NAC</fullName>
    </alternativeName>
</protein>
<dbReference type="Gene3D" id="2.20.70.30">
    <property type="entry name" value="Nascent polypeptide-associated complex domain"/>
    <property type="match status" value="1"/>
</dbReference>
<dbReference type="InterPro" id="IPR002715">
    <property type="entry name" value="Nas_poly-pep-assoc_cplx_dom"/>
</dbReference>
<dbReference type="GO" id="GO:0005854">
    <property type="term" value="C:nascent polypeptide-associated complex"/>
    <property type="evidence" value="ECO:0007669"/>
    <property type="project" value="InterPro"/>
</dbReference>
<evidence type="ECO:0000313" key="7">
    <source>
        <dbReference type="EMBL" id="KNZ61666.1"/>
    </source>
</evidence>
<dbReference type="Pfam" id="PF01849">
    <property type="entry name" value="NAC"/>
    <property type="match status" value="1"/>
</dbReference>
<evidence type="ECO:0000256" key="1">
    <source>
        <dbReference type="ARBA" id="ARBA00004496"/>
    </source>
</evidence>
<accession>A0A0L6VLL6</accession>
<feature type="region of interest" description="Disordered" evidence="5">
    <location>
        <begin position="1"/>
        <end position="45"/>
    </location>
</feature>
<dbReference type="PIRSF" id="PIRSF015901">
    <property type="entry name" value="NAC_alpha"/>
    <property type="match status" value="1"/>
</dbReference>
<comment type="caution">
    <text evidence="7">The sequence shown here is derived from an EMBL/GenBank/DDBJ whole genome shotgun (WGS) entry which is preliminary data.</text>
</comment>
<organism evidence="7 8">
    <name type="scientific">Puccinia sorghi</name>
    <dbReference type="NCBI Taxonomy" id="27349"/>
    <lineage>
        <taxon>Eukaryota</taxon>
        <taxon>Fungi</taxon>
        <taxon>Dikarya</taxon>
        <taxon>Basidiomycota</taxon>
        <taxon>Pucciniomycotina</taxon>
        <taxon>Pucciniomycetes</taxon>
        <taxon>Pucciniales</taxon>
        <taxon>Pucciniaceae</taxon>
        <taxon>Puccinia</taxon>
    </lineage>
</organism>
<dbReference type="STRING" id="27349.A0A0L6VLL6"/>
<name>A0A0L6VLL6_9BASI</name>
<dbReference type="InterPro" id="IPR044034">
    <property type="entry name" value="NAC-like_UBA"/>
</dbReference>
<dbReference type="PROSITE" id="PS51151">
    <property type="entry name" value="NAC_AB"/>
    <property type="match status" value="1"/>
</dbReference>
<evidence type="ECO:0000256" key="4">
    <source>
        <dbReference type="ARBA" id="ARBA00030300"/>
    </source>
</evidence>
<dbReference type="CDD" id="cd22054">
    <property type="entry name" value="NAC_NACA"/>
    <property type="match status" value="1"/>
</dbReference>
<gene>
    <name evidence="7" type="ORF">VP01_1372g3</name>
</gene>
<dbReference type="SMART" id="SM01407">
    <property type="entry name" value="NAC"/>
    <property type="match status" value="1"/>
</dbReference>
<evidence type="ECO:0000256" key="5">
    <source>
        <dbReference type="SAM" id="MobiDB-lite"/>
    </source>
</evidence>
<comment type="subcellular location">
    <subcellularLocation>
        <location evidence="1">Cytoplasm</location>
    </subcellularLocation>
</comment>
<dbReference type="AlphaFoldDB" id="A0A0L6VLL6"/>
<sequence length="208" mass="21904">MAEEAKISTISSDTEEPDMGFQLFGSDTDQGGPLLGDDSLQSRGERKARKALAKLGLKKVPGISRVTMRRSKAQHFFVIANAEVYKSPHSNCYIVFGEARTEDAAAGLGNLTGGGQQNQGGVGAAGGGFQPEMMMSTAAAGKQAANKQKKDQAQQQDDDENAEPEDATGIDAADIETVMGQVKCSRNRAIRALRSNDGDLINAIISAA</sequence>
<dbReference type="Pfam" id="PF19026">
    <property type="entry name" value="UBA_HYPK"/>
    <property type="match status" value="1"/>
</dbReference>
<evidence type="ECO:0000259" key="6">
    <source>
        <dbReference type="PROSITE" id="PS51151"/>
    </source>
</evidence>
<dbReference type="OrthoDB" id="3169036at2759"/>
<dbReference type="InterPro" id="IPR038187">
    <property type="entry name" value="NAC_A/B_dom_sf"/>
</dbReference>
<dbReference type="Gene3D" id="1.10.8.10">
    <property type="entry name" value="DNA helicase RuvA subunit, C-terminal domain"/>
    <property type="match status" value="1"/>
</dbReference>
<feature type="compositionally biased region" description="Gly residues" evidence="5">
    <location>
        <begin position="110"/>
        <end position="129"/>
    </location>
</feature>